<evidence type="ECO:0000259" key="1">
    <source>
        <dbReference type="Pfam" id="PF12680"/>
    </source>
</evidence>
<dbReference type="EMBL" id="JAODWD010000001">
    <property type="protein sequence ID" value="MCT7657564.1"/>
    <property type="molecule type" value="Genomic_DNA"/>
</dbReference>
<dbReference type="InterPro" id="IPR037401">
    <property type="entry name" value="SnoaL-like"/>
</dbReference>
<dbReference type="RefSeq" id="WP_260991600.1">
    <property type="nucleotide sequence ID" value="NZ_JAODWD010000001.1"/>
</dbReference>
<feature type="domain" description="SnoaL-like" evidence="1">
    <location>
        <begin position="31"/>
        <end position="126"/>
    </location>
</feature>
<protein>
    <submittedName>
        <fullName evidence="2">Nuclear transport factor 2 family protein</fullName>
    </submittedName>
</protein>
<comment type="caution">
    <text evidence="2">The sequence shown here is derived from an EMBL/GenBank/DDBJ whole genome shotgun (WGS) entry which is preliminary data.</text>
</comment>
<reference evidence="3" key="1">
    <citation type="submission" date="2023-07" db="EMBL/GenBank/DDBJ databases">
        <authorList>
            <person name="Deng Y."/>
            <person name="Zhang Y.-Q."/>
        </authorList>
    </citation>
    <scope>NUCLEOTIDE SEQUENCE [LARGE SCALE GENOMIC DNA]</scope>
    <source>
        <strain evidence="3">CPCC 205710</strain>
    </source>
</reference>
<dbReference type="PANTHER" id="PTHR41252">
    <property type="entry name" value="BLR2505 PROTEIN"/>
    <property type="match status" value="1"/>
</dbReference>
<dbReference type="PANTHER" id="PTHR41252:SF1">
    <property type="entry name" value="BLR2505 PROTEIN"/>
    <property type="match status" value="1"/>
</dbReference>
<keyword evidence="3" id="KW-1185">Reference proteome</keyword>
<organism evidence="2 3">
    <name type="scientific">Mycobacterium deserti</name>
    <dbReference type="NCBI Taxonomy" id="2978347"/>
    <lineage>
        <taxon>Bacteria</taxon>
        <taxon>Bacillati</taxon>
        <taxon>Actinomycetota</taxon>
        <taxon>Actinomycetes</taxon>
        <taxon>Mycobacteriales</taxon>
        <taxon>Mycobacteriaceae</taxon>
        <taxon>Mycobacterium</taxon>
    </lineage>
</organism>
<dbReference type="InterPro" id="IPR032710">
    <property type="entry name" value="NTF2-like_dom_sf"/>
</dbReference>
<gene>
    <name evidence="2" type="ORF">N4S67_03905</name>
</gene>
<dbReference type="Gene3D" id="3.10.450.50">
    <property type="match status" value="1"/>
</dbReference>
<dbReference type="SUPFAM" id="SSF54427">
    <property type="entry name" value="NTF2-like"/>
    <property type="match status" value="1"/>
</dbReference>
<name>A0ABT2M7J0_9MYCO</name>
<evidence type="ECO:0000313" key="2">
    <source>
        <dbReference type="EMBL" id="MCT7657564.1"/>
    </source>
</evidence>
<proteinExistence type="predicted"/>
<sequence>MTTTSDNADVLRAMYAAEVRYLAAGGPAVADFGTLAPFFAADVALHQAVALPYGGVWRGHDGLQRFFVVMSRTWETFEMVEQEFLSTSATAVVLTQVHARSRATRRSVDFPILQTLRVVDGRIAEVRPFYWDTAAIAAVCAQTVEPAT</sequence>
<evidence type="ECO:0000313" key="3">
    <source>
        <dbReference type="Proteomes" id="UP001206639"/>
    </source>
</evidence>
<dbReference type="Proteomes" id="UP001206639">
    <property type="component" value="Unassembled WGS sequence"/>
</dbReference>
<dbReference type="Pfam" id="PF12680">
    <property type="entry name" value="SnoaL_2"/>
    <property type="match status" value="1"/>
</dbReference>
<accession>A0ABT2M7J0</accession>